<comment type="similarity">
    <text evidence="1">Belongs to the cytochrome P450 family.</text>
</comment>
<dbReference type="PANTHER" id="PTHR46696:SF4">
    <property type="entry name" value="BIOTIN BIOSYNTHESIS CYTOCHROME P450"/>
    <property type="match status" value="1"/>
</dbReference>
<dbReference type="InterPro" id="IPR001128">
    <property type="entry name" value="Cyt_P450"/>
</dbReference>
<dbReference type="EMBL" id="BAAARA010000004">
    <property type="protein sequence ID" value="GAA2341614.1"/>
    <property type="molecule type" value="Genomic_DNA"/>
</dbReference>
<dbReference type="Pfam" id="PF00067">
    <property type="entry name" value="p450"/>
    <property type="match status" value="1"/>
</dbReference>
<comment type="caution">
    <text evidence="2">The sequence shown here is derived from an EMBL/GenBank/DDBJ whole genome shotgun (WGS) entry which is preliminary data.</text>
</comment>
<dbReference type="SUPFAM" id="SSF48264">
    <property type="entry name" value="Cytochrome P450"/>
    <property type="match status" value="1"/>
</dbReference>
<dbReference type="RefSeq" id="WP_344128655.1">
    <property type="nucleotide sequence ID" value="NZ_BAAARA010000004.1"/>
</dbReference>
<gene>
    <name evidence="2" type="primary">cyp124</name>
    <name evidence="2" type="ORF">GCM10009854_17650</name>
</gene>
<dbReference type="Gene3D" id="1.10.630.10">
    <property type="entry name" value="Cytochrome P450"/>
    <property type="match status" value="1"/>
</dbReference>
<evidence type="ECO:0000313" key="3">
    <source>
        <dbReference type="Proteomes" id="UP001501218"/>
    </source>
</evidence>
<sequence>MTTPDLTDLDFWAQPRAELDKAFAQLRASGEPLFCPREDGPGFYALTGYDEIAEVSRNPRVFSSEPAAVGLDDPPPEVDDLLGSMINMDDPRHARMRRIVARGFTPRMIDRIAEDVARLSTEIVDSLIEKGPCDFVTEVAMPMPLEIVCSMMGVPESARPGVVEATNALMSAVGDPDYVAPDGKDRTSTLVESATHMHRLLGELAEQRRKRPADDIVTQLVNGDVDGEALSDSDLGKFFVLLVVAGNETTRNALSHALALFTEHPEQRELLLSDVDGRMPTAVEEVLRYATPVNWMRRTVAQEVELHGTTYRPGDRLIMYYVSANRDESVFADPYRFDITRDPNPHLGFGSRGPHFCLGAHLARREISLLLRELFTRLPDIHATAEPVRQRSSFVHGVEQLPCAF</sequence>
<keyword evidence="3" id="KW-1185">Reference proteome</keyword>
<dbReference type="InterPro" id="IPR002397">
    <property type="entry name" value="Cyt_P450_B"/>
</dbReference>
<reference evidence="2 3" key="1">
    <citation type="journal article" date="2019" name="Int. J. Syst. Evol. Microbiol.">
        <title>The Global Catalogue of Microorganisms (GCM) 10K type strain sequencing project: providing services to taxonomists for standard genome sequencing and annotation.</title>
        <authorList>
            <consortium name="The Broad Institute Genomics Platform"/>
            <consortium name="The Broad Institute Genome Sequencing Center for Infectious Disease"/>
            <person name="Wu L."/>
            <person name="Ma J."/>
        </authorList>
    </citation>
    <scope>NUCLEOTIDE SEQUENCE [LARGE SCALE GENOMIC DNA]</scope>
    <source>
        <strain evidence="2 3">JCM 16221</strain>
    </source>
</reference>
<proteinExistence type="inferred from homology"/>
<organism evidence="2 3">
    <name type="scientific">Saccharopolyspora halophila</name>
    <dbReference type="NCBI Taxonomy" id="405551"/>
    <lineage>
        <taxon>Bacteria</taxon>
        <taxon>Bacillati</taxon>
        <taxon>Actinomycetota</taxon>
        <taxon>Actinomycetes</taxon>
        <taxon>Pseudonocardiales</taxon>
        <taxon>Pseudonocardiaceae</taxon>
        <taxon>Saccharopolyspora</taxon>
    </lineage>
</organism>
<dbReference type="InterPro" id="IPR036396">
    <property type="entry name" value="Cyt_P450_sf"/>
</dbReference>
<evidence type="ECO:0000313" key="2">
    <source>
        <dbReference type="EMBL" id="GAA2341614.1"/>
    </source>
</evidence>
<name>A0ABN3G0G6_9PSEU</name>
<accession>A0ABN3G0G6</accession>
<protein>
    <submittedName>
        <fullName evidence="2">Methyl-branched lipid omega-hydroxylase Cyp124</fullName>
    </submittedName>
</protein>
<dbReference type="CDD" id="cd11033">
    <property type="entry name" value="CYP142-like"/>
    <property type="match status" value="1"/>
</dbReference>
<dbReference type="PRINTS" id="PR00359">
    <property type="entry name" value="BP450"/>
</dbReference>
<evidence type="ECO:0000256" key="1">
    <source>
        <dbReference type="ARBA" id="ARBA00010617"/>
    </source>
</evidence>
<dbReference type="PANTHER" id="PTHR46696">
    <property type="entry name" value="P450, PUTATIVE (EUROFUNG)-RELATED"/>
    <property type="match status" value="1"/>
</dbReference>
<dbReference type="Proteomes" id="UP001501218">
    <property type="component" value="Unassembled WGS sequence"/>
</dbReference>